<protein>
    <recommendedName>
        <fullName evidence="6">TVP38/TMEM64 family membrane protein</fullName>
    </recommendedName>
</protein>
<reference evidence="8 9" key="1">
    <citation type="submission" date="2017-09" db="EMBL/GenBank/DDBJ databases">
        <title>Depth-based differentiation of microbial function through sediment-hosted aquifers and enrichment of novel symbionts in the deep terrestrial subsurface.</title>
        <authorList>
            <person name="Probst A.J."/>
            <person name="Ladd B."/>
            <person name="Jarett J.K."/>
            <person name="Geller-Mcgrath D.E."/>
            <person name="Sieber C.M."/>
            <person name="Emerson J.B."/>
            <person name="Anantharaman K."/>
            <person name="Thomas B.C."/>
            <person name="Malmstrom R."/>
            <person name="Stieglmeier M."/>
            <person name="Klingl A."/>
            <person name="Woyke T."/>
            <person name="Ryan C.M."/>
            <person name="Banfield J.F."/>
        </authorList>
    </citation>
    <scope>NUCLEOTIDE SEQUENCE [LARGE SCALE GENOMIC DNA]</scope>
    <source>
        <strain evidence="8">CG17_big_fil_post_rev_8_21_14_2_50_48_46</strain>
    </source>
</reference>
<feature type="transmembrane region" description="Helical" evidence="6">
    <location>
        <begin position="90"/>
        <end position="112"/>
    </location>
</feature>
<comment type="caution">
    <text evidence="8">The sequence shown here is derived from an EMBL/GenBank/DDBJ whole genome shotgun (WGS) entry which is preliminary data.</text>
</comment>
<dbReference type="Proteomes" id="UP000231019">
    <property type="component" value="Unassembled WGS sequence"/>
</dbReference>
<dbReference type="PANTHER" id="PTHR12677">
    <property type="entry name" value="GOLGI APPARATUS MEMBRANE PROTEIN TVP38-RELATED"/>
    <property type="match status" value="1"/>
</dbReference>
<evidence type="ECO:0000256" key="3">
    <source>
        <dbReference type="ARBA" id="ARBA00022692"/>
    </source>
</evidence>
<comment type="subcellular location">
    <subcellularLocation>
        <location evidence="1 6">Cell membrane</location>
        <topology evidence="1 6">Multi-pass membrane protein</topology>
    </subcellularLocation>
</comment>
<evidence type="ECO:0000256" key="6">
    <source>
        <dbReference type="RuleBase" id="RU366058"/>
    </source>
</evidence>
<comment type="caution">
    <text evidence="6">Lacks conserved residue(s) required for the propagation of feature annotation.</text>
</comment>
<dbReference type="GO" id="GO:0005886">
    <property type="term" value="C:plasma membrane"/>
    <property type="evidence" value="ECO:0007669"/>
    <property type="project" value="UniProtKB-SubCell"/>
</dbReference>
<evidence type="ECO:0000256" key="5">
    <source>
        <dbReference type="ARBA" id="ARBA00023136"/>
    </source>
</evidence>
<feature type="domain" description="VTT" evidence="7">
    <location>
        <begin position="71"/>
        <end position="186"/>
    </location>
</feature>
<evidence type="ECO:0000256" key="4">
    <source>
        <dbReference type="ARBA" id="ARBA00022989"/>
    </source>
</evidence>
<keyword evidence="3 6" id="KW-0812">Transmembrane</keyword>
<proteinExistence type="inferred from homology"/>
<comment type="similarity">
    <text evidence="6">Belongs to the TVP38/TMEM64 family.</text>
</comment>
<feature type="transmembrane region" description="Helical" evidence="6">
    <location>
        <begin position="138"/>
        <end position="159"/>
    </location>
</feature>
<evidence type="ECO:0000256" key="2">
    <source>
        <dbReference type="ARBA" id="ARBA00022475"/>
    </source>
</evidence>
<name>A0A2M7G7Z3_9BACT</name>
<evidence type="ECO:0000313" key="8">
    <source>
        <dbReference type="EMBL" id="PIW18209.1"/>
    </source>
</evidence>
<keyword evidence="4 6" id="KW-1133">Transmembrane helix</keyword>
<keyword evidence="5 6" id="KW-0472">Membrane</keyword>
<keyword evidence="2 6" id="KW-1003">Cell membrane</keyword>
<dbReference type="AlphaFoldDB" id="A0A2M7G7Z3"/>
<organism evidence="8 9">
    <name type="scientific">bacterium (Candidatus Blackallbacteria) CG17_big_fil_post_rev_8_21_14_2_50_48_46</name>
    <dbReference type="NCBI Taxonomy" id="2014261"/>
    <lineage>
        <taxon>Bacteria</taxon>
        <taxon>Candidatus Blackallbacteria</taxon>
    </lineage>
</organism>
<gene>
    <name evidence="8" type="ORF">COW36_05425</name>
</gene>
<dbReference type="Pfam" id="PF09335">
    <property type="entry name" value="VTT_dom"/>
    <property type="match status" value="1"/>
</dbReference>
<evidence type="ECO:0000256" key="1">
    <source>
        <dbReference type="ARBA" id="ARBA00004651"/>
    </source>
</evidence>
<sequence length="231" mass="25063">MSELKTAKRHAFKKWAKPAVFLAVLVLLFISARFLGLDKKLAELQTWIQSLGTLGPIVFVALYALATVLAIPGSALTLAGGALFGSSTGLICVSLGSTLGAALCFLIARYLARNTLEQSFENNPLFQKLDALTEKQGAMIVAITRLVPLFPFNLLNYGFGLTKVPFLTYLFWSWLCMLPGTLLYVVGSDALTQALAKGQIPWPLVGLVILMLMLISLIARKAQKKLEEASS</sequence>
<dbReference type="EMBL" id="PFFQ01000013">
    <property type="protein sequence ID" value="PIW18209.1"/>
    <property type="molecule type" value="Genomic_DNA"/>
</dbReference>
<evidence type="ECO:0000259" key="7">
    <source>
        <dbReference type="Pfam" id="PF09335"/>
    </source>
</evidence>
<dbReference type="InterPro" id="IPR032816">
    <property type="entry name" value="VTT_dom"/>
</dbReference>
<evidence type="ECO:0000313" key="9">
    <source>
        <dbReference type="Proteomes" id="UP000231019"/>
    </source>
</evidence>
<dbReference type="PANTHER" id="PTHR12677:SF59">
    <property type="entry name" value="GOLGI APPARATUS MEMBRANE PROTEIN TVP38-RELATED"/>
    <property type="match status" value="1"/>
</dbReference>
<feature type="transmembrane region" description="Helical" evidence="6">
    <location>
        <begin position="199"/>
        <end position="219"/>
    </location>
</feature>
<accession>A0A2M7G7Z3</accession>
<dbReference type="InterPro" id="IPR015414">
    <property type="entry name" value="TMEM64"/>
</dbReference>
<feature type="transmembrane region" description="Helical" evidence="6">
    <location>
        <begin position="166"/>
        <end position="187"/>
    </location>
</feature>